<dbReference type="InterPro" id="IPR016047">
    <property type="entry name" value="M23ase_b-sheet_dom"/>
</dbReference>
<dbReference type="InterPro" id="IPR050570">
    <property type="entry name" value="Cell_wall_metabolism_enzyme"/>
</dbReference>
<feature type="domain" description="M23ase beta-sheet core" evidence="3">
    <location>
        <begin position="208"/>
        <end position="293"/>
    </location>
</feature>
<dbReference type="EMBL" id="JAVHUY010000029">
    <property type="protein sequence ID" value="MDQ7908262.1"/>
    <property type="molecule type" value="Genomic_DNA"/>
</dbReference>
<dbReference type="PANTHER" id="PTHR21666:SF270">
    <property type="entry name" value="MUREIN HYDROLASE ACTIVATOR ENVC"/>
    <property type="match status" value="1"/>
</dbReference>
<dbReference type="CDD" id="cd12797">
    <property type="entry name" value="M23_peptidase"/>
    <property type="match status" value="1"/>
</dbReference>
<comment type="caution">
    <text evidence="4">The sequence shown here is derived from an EMBL/GenBank/DDBJ whole genome shotgun (WGS) entry which is preliminary data.</text>
</comment>
<reference evidence="4 5" key="1">
    <citation type="submission" date="2023-08" db="EMBL/GenBank/DDBJ databases">
        <title>Phytohabitans sansha sp. nov., isolated from marine sediment.</title>
        <authorList>
            <person name="Zhao Y."/>
            <person name="Yi K."/>
        </authorList>
    </citation>
    <scope>NUCLEOTIDE SEQUENCE [LARGE SCALE GENOMIC DNA]</scope>
    <source>
        <strain evidence="4 5">ZYX-F-186</strain>
    </source>
</reference>
<evidence type="ECO:0000256" key="1">
    <source>
        <dbReference type="SAM" id="SignalP"/>
    </source>
</evidence>
<feature type="chain" id="PRO_5047178876" evidence="1">
    <location>
        <begin position="32"/>
        <end position="338"/>
    </location>
</feature>
<dbReference type="InterPro" id="IPR011055">
    <property type="entry name" value="Dup_hybrid_motif"/>
</dbReference>
<protein>
    <submittedName>
        <fullName evidence="4">Peptidoglycan DD-metalloendopeptidase family protein</fullName>
    </submittedName>
</protein>
<dbReference type="Gene3D" id="2.70.70.10">
    <property type="entry name" value="Glucose Permease (Domain IIA)"/>
    <property type="match status" value="1"/>
</dbReference>
<name>A0ABU0ZMK7_9ACTN</name>
<evidence type="ECO:0000259" key="2">
    <source>
        <dbReference type="Pfam" id="PF01471"/>
    </source>
</evidence>
<dbReference type="InterPro" id="IPR036366">
    <property type="entry name" value="PGBDSf"/>
</dbReference>
<dbReference type="InterPro" id="IPR036365">
    <property type="entry name" value="PGBD-like_sf"/>
</dbReference>
<proteinExistence type="predicted"/>
<gene>
    <name evidence="4" type="ORF">RB614_27420</name>
</gene>
<feature type="domain" description="Peptidoglycan binding-like" evidence="2">
    <location>
        <begin position="56"/>
        <end position="109"/>
    </location>
</feature>
<dbReference type="RefSeq" id="WP_308715532.1">
    <property type="nucleotide sequence ID" value="NZ_JAVHUY010000029.1"/>
</dbReference>
<dbReference type="InterPro" id="IPR002477">
    <property type="entry name" value="Peptidoglycan-bd-like"/>
</dbReference>
<evidence type="ECO:0000259" key="3">
    <source>
        <dbReference type="Pfam" id="PF01551"/>
    </source>
</evidence>
<organism evidence="4 5">
    <name type="scientific">Phytohabitans maris</name>
    <dbReference type="NCBI Taxonomy" id="3071409"/>
    <lineage>
        <taxon>Bacteria</taxon>
        <taxon>Bacillati</taxon>
        <taxon>Actinomycetota</taxon>
        <taxon>Actinomycetes</taxon>
        <taxon>Micromonosporales</taxon>
        <taxon>Micromonosporaceae</taxon>
    </lineage>
</organism>
<feature type="signal peptide" evidence="1">
    <location>
        <begin position="1"/>
        <end position="31"/>
    </location>
</feature>
<accession>A0ABU0ZMK7</accession>
<dbReference type="Pfam" id="PF01551">
    <property type="entry name" value="Peptidase_M23"/>
    <property type="match status" value="1"/>
</dbReference>
<keyword evidence="1" id="KW-0732">Signal</keyword>
<keyword evidence="5" id="KW-1185">Reference proteome</keyword>
<dbReference type="Gene3D" id="1.10.101.10">
    <property type="entry name" value="PGBD-like superfamily/PGBD"/>
    <property type="match status" value="2"/>
</dbReference>
<evidence type="ECO:0000313" key="5">
    <source>
        <dbReference type="Proteomes" id="UP001230908"/>
    </source>
</evidence>
<dbReference type="SUPFAM" id="SSF47090">
    <property type="entry name" value="PGBD-like"/>
    <property type="match status" value="2"/>
</dbReference>
<dbReference type="Proteomes" id="UP001230908">
    <property type="component" value="Unassembled WGS sequence"/>
</dbReference>
<dbReference type="SUPFAM" id="SSF51261">
    <property type="entry name" value="Duplicated hybrid motif"/>
    <property type="match status" value="1"/>
</dbReference>
<dbReference type="PANTHER" id="PTHR21666">
    <property type="entry name" value="PEPTIDASE-RELATED"/>
    <property type="match status" value="1"/>
</dbReference>
<evidence type="ECO:0000313" key="4">
    <source>
        <dbReference type="EMBL" id="MDQ7908262.1"/>
    </source>
</evidence>
<sequence>MPVARMTAGGACLRTALVLLAALAISTSAFAVDTPASAGPAAAAAPAWPLVREGQQGAQVRTVQHLLRQRGETIVADGIFLGLTKAAVQRFQSANGLSADGIVGPLTWPVLLVPLDTGATGEAVRALQVQLNRYAAGLTVDGVLAGPTAEAVSAFKTERGLGSGSTVDVAVWQWLVGGAPSVGGYALPLSRDVLPRGEYDDPHHDYPAIDLPVPTGTAAYASAAGTVAAVNDSSCGIGVVITDANGVRHIYCHFSQRVAAGGSTVVAGQLVGYTGNTGNSTGPHLHFGIRTGTTNRCPQPFLLALYDGVAPPAPATLPTTGCYYATPSPARPLLDHLH</sequence>
<dbReference type="Pfam" id="PF01471">
    <property type="entry name" value="PG_binding_1"/>
    <property type="match status" value="1"/>
</dbReference>